<dbReference type="Proteomes" id="UP001165065">
    <property type="component" value="Unassembled WGS sequence"/>
</dbReference>
<keyword evidence="2" id="KW-1185">Reference proteome</keyword>
<dbReference type="AlphaFoldDB" id="A0A9W7L324"/>
<sequence length="153" mass="15965">MASLARNIFKSTTTIARASLRNNPISALPSVASVSYSPGSSSAAVPNSSVHTPCSICEAPVPCDLCKSFGRDSIVAIFDTSSTSQPEVTFFQELSTVSDAAVPDTPTCAICGEMEDGCDSCISTVGFNVTSRIHALPGFEHLITKVDGPTMTR</sequence>
<dbReference type="EMBL" id="BRYA01000644">
    <property type="protein sequence ID" value="GMI27406.1"/>
    <property type="molecule type" value="Genomic_DNA"/>
</dbReference>
<evidence type="ECO:0000313" key="1">
    <source>
        <dbReference type="EMBL" id="GMI27406.1"/>
    </source>
</evidence>
<evidence type="ECO:0000313" key="2">
    <source>
        <dbReference type="Proteomes" id="UP001165065"/>
    </source>
</evidence>
<gene>
    <name evidence="1" type="ORF">TrCOL_g3593</name>
</gene>
<name>A0A9W7L324_9STRA</name>
<reference evidence="2" key="1">
    <citation type="journal article" date="2023" name="Commun. Biol.">
        <title>Genome analysis of Parmales, the sister group of diatoms, reveals the evolutionary specialization of diatoms from phago-mixotrophs to photoautotrophs.</title>
        <authorList>
            <person name="Ban H."/>
            <person name="Sato S."/>
            <person name="Yoshikawa S."/>
            <person name="Yamada K."/>
            <person name="Nakamura Y."/>
            <person name="Ichinomiya M."/>
            <person name="Sato N."/>
            <person name="Blanc-Mathieu R."/>
            <person name="Endo H."/>
            <person name="Kuwata A."/>
            <person name="Ogata H."/>
        </authorList>
    </citation>
    <scope>NUCLEOTIDE SEQUENCE [LARGE SCALE GENOMIC DNA]</scope>
</reference>
<protein>
    <submittedName>
        <fullName evidence="1">Uncharacterized protein</fullName>
    </submittedName>
</protein>
<comment type="caution">
    <text evidence="1">The sequence shown here is derived from an EMBL/GenBank/DDBJ whole genome shotgun (WGS) entry which is preliminary data.</text>
</comment>
<accession>A0A9W7L324</accession>
<proteinExistence type="predicted"/>
<organism evidence="1 2">
    <name type="scientific">Triparma columacea</name>
    <dbReference type="NCBI Taxonomy" id="722753"/>
    <lineage>
        <taxon>Eukaryota</taxon>
        <taxon>Sar</taxon>
        <taxon>Stramenopiles</taxon>
        <taxon>Ochrophyta</taxon>
        <taxon>Bolidophyceae</taxon>
        <taxon>Parmales</taxon>
        <taxon>Triparmaceae</taxon>
        <taxon>Triparma</taxon>
    </lineage>
</organism>
<dbReference type="OrthoDB" id="10636188at2759"/>